<gene>
    <name evidence="7" type="ORF">g.22532</name>
</gene>
<dbReference type="InterPro" id="IPR001876">
    <property type="entry name" value="Znf_RanBP2"/>
</dbReference>
<feature type="compositionally biased region" description="Basic and acidic residues" evidence="5">
    <location>
        <begin position="338"/>
        <end position="356"/>
    </location>
</feature>
<keyword evidence="1" id="KW-0479">Metal-binding</keyword>
<evidence type="ECO:0000256" key="1">
    <source>
        <dbReference type="ARBA" id="ARBA00022723"/>
    </source>
</evidence>
<name>A0A1B6G7C1_9HEMI</name>
<feature type="region of interest" description="Disordered" evidence="5">
    <location>
        <begin position="457"/>
        <end position="500"/>
    </location>
</feature>
<dbReference type="Gene3D" id="1.20.58.2190">
    <property type="match status" value="1"/>
</dbReference>
<evidence type="ECO:0000313" key="7">
    <source>
        <dbReference type="EMBL" id="JAS58332.1"/>
    </source>
</evidence>
<dbReference type="Pfam" id="PF21388">
    <property type="entry name" value="SPATA2_PUB-like"/>
    <property type="match status" value="1"/>
</dbReference>
<keyword evidence="3" id="KW-0862">Zinc</keyword>
<dbReference type="Pfam" id="PF00641">
    <property type="entry name" value="Zn_ribbon_RanBP"/>
    <property type="match status" value="1"/>
</dbReference>
<dbReference type="AlphaFoldDB" id="A0A1B6G7C1"/>
<evidence type="ECO:0000256" key="2">
    <source>
        <dbReference type="ARBA" id="ARBA00022771"/>
    </source>
</evidence>
<feature type="compositionally biased region" description="Basic and acidic residues" evidence="5">
    <location>
        <begin position="490"/>
        <end position="500"/>
    </location>
</feature>
<dbReference type="PROSITE" id="PS50199">
    <property type="entry name" value="ZF_RANBP2_2"/>
    <property type="match status" value="1"/>
</dbReference>
<feature type="compositionally biased region" description="Basic and acidic residues" evidence="5">
    <location>
        <begin position="396"/>
        <end position="409"/>
    </location>
</feature>
<sequence length="581" mass="67019">MAADYMVRDRIQDLWQQIDRLHLTYLHTDESPRKIDEKKRLEGYIREFLCVAQHEQKFFFRETSEVLHRSIESKEDFSAYRATAAWTAIAAYAHNLLAQPWRKQFHEIKTYCGYYKHNLESNLVGAELMLEAMGYKHTGRSTMVLDGPVDPDRVTMVSRDSIAALVECQIIRSIYAEVVKVLPTCTWLEVLQYRETHICTPELAVRGLTYRLHQRRYEEQQYRNQMENYNTVARYHHPIDHCPYAARYHYNYTLPNPRYGVVSPQQPMPPPYPIYHIKPHEVYGGSYYPVQNGYIPLPVPPPPLVMSNYSCSVPTAQLIELDPPHDPPIYNPNTHRRSSSDHRVEHDARKNGERYPSDMYSRSTTSDDLGSRKSGKNKECNWESWGYVYQRLEEKNGGKKREEAVVEKKKEHKRPPSPMDLDDALKAFSLDDLHQLTVPEQRPLKINEALSKLRLDSDGDTKKKENRVSLYDNSSPPASSSPKQMQSISRDMKKPEDSKLTETRKLRVKLIDKWDCVACTFQNSGGKDICEMCGKSRSKGGESKPLASGGRQCPQCTLVNEKGVTKCEACDTSLKDSPTYI</sequence>
<feature type="region of interest" description="Disordered" evidence="5">
    <location>
        <begin position="396"/>
        <end position="421"/>
    </location>
</feature>
<dbReference type="InterPro" id="IPR036443">
    <property type="entry name" value="Znf_RanBP2_sf"/>
</dbReference>
<protein>
    <recommendedName>
        <fullName evidence="6">RanBP2-type domain-containing protein</fullName>
    </recommendedName>
</protein>
<feature type="compositionally biased region" description="Basic and acidic residues" evidence="5">
    <location>
        <begin position="457"/>
        <end position="467"/>
    </location>
</feature>
<feature type="compositionally biased region" description="Polar residues" evidence="5">
    <location>
        <begin position="471"/>
        <end position="489"/>
    </location>
</feature>
<accession>A0A1B6G7C1</accession>
<organism evidence="7">
    <name type="scientific">Cuerna arida</name>
    <dbReference type="NCBI Taxonomy" id="1464854"/>
    <lineage>
        <taxon>Eukaryota</taxon>
        <taxon>Metazoa</taxon>
        <taxon>Ecdysozoa</taxon>
        <taxon>Arthropoda</taxon>
        <taxon>Hexapoda</taxon>
        <taxon>Insecta</taxon>
        <taxon>Pterygota</taxon>
        <taxon>Neoptera</taxon>
        <taxon>Paraneoptera</taxon>
        <taxon>Hemiptera</taxon>
        <taxon>Auchenorrhyncha</taxon>
        <taxon>Membracoidea</taxon>
        <taxon>Cicadellidae</taxon>
        <taxon>Cicadellinae</taxon>
        <taxon>Proconiini</taxon>
        <taxon>Cuerna</taxon>
    </lineage>
</organism>
<dbReference type="GO" id="GO:0008270">
    <property type="term" value="F:zinc ion binding"/>
    <property type="evidence" value="ECO:0007669"/>
    <property type="project" value="UniProtKB-KW"/>
</dbReference>
<dbReference type="Gene3D" id="2.30.30.380">
    <property type="entry name" value="Zn-finger domain of Sec23/24"/>
    <property type="match status" value="1"/>
</dbReference>
<dbReference type="PANTHER" id="PTHR15326">
    <property type="entry name" value="SPERMATOGENESIS-ASSOCIATED PROTEIN 2/TAMOZHENNIC"/>
    <property type="match status" value="1"/>
</dbReference>
<dbReference type="InterPro" id="IPR048839">
    <property type="entry name" value="SPATA2_PUB-like"/>
</dbReference>
<feature type="region of interest" description="Disordered" evidence="5">
    <location>
        <begin position="318"/>
        <end position="377"/>
    </location>
</feature>
<dbReference type="GO" id="GO:0005737">
    <property type="term" value="C:cytoplasm"/>
    <property type="evidence" value="ECO:0007669"/>
    <property type="project" value="TreeGrafter"/>
</dbReference>
<keyword evidence="2 4" id="KW-0863">Zinc-finger</keyword>
<proteinExistence type="predicted"/>
<dbReference type="PROSITE" id="PS01358">
    <property type="entry name" value="ZF_RANBP2_1"/>
    <property type="match status" value="1"/>
</dbReference>
<dbReference type="EMBL" id="GECZ01011437">
    <property type="protein sequence ID" value="JAS58332.1"/>
    <property type="molecule type" value="Transcribed_RNA"/>
</dbReference>
<dbReference type="PANTHER" id="PTHR15326:SF2">
    <property type="entry name" value="PROTEIN TAMOZHENNIC"/>
    <property type="match status" value="1"/>
</dbReference>
<evidence type="ECO:0000256" key="4">
    <source>
        <dbReference type="PROSITE-ProRule" id="PRU00322"/>
    </source>
</evidence>
<reference evidence="7" key="1">
    <citation type="submission" date="2015-11" db="EMBL/GenBank/DDBJ databases">
        <title>De novo transcriptome assembly of four potential Pierce s Disease insect vectors from Arizona vineyards.</title>
        <authorList>
            <person name="Tassone E.E."/>
        </authorList>
    </citation>
    <scope>NUCLEOTIDE SEQUENCE</scope>
</reference>
<dbReference type="SMART" id="SM00547">
    <property type="entry name" value="ZnF_RBZ"/>
    <property type="match status" value="2"/>
</dbReference>
<evidence type="ECO:0000256" key="3">
    <source>
        <dbReference type="ARBA" id="ARBA00022833"/>
    </source>
</evidence>
<feature type="domain" description="RanBP2-type" evidence="6">
    <location>
        <begin position="510"/>
        <end position="539"/>
    </location>
</feature>
<dbReference type="SUPFAM" id="SSF90209">
    <property type="entry name" value="Ran binding protein zinc finger-like"/>
    <property type="match status" value="1"/>
</dbReference>
<evidence type="ECO:0000256" key="5">
    <source>
        <dbReference type="SAM" id="MobiDB-lite"/>
    </source>
</evidence>
<evidence type="ECO:0000259" key="6">
    <source>
        <dbReference type="PROSITE" id="PS50199"/>
    </source>
</evidence>